<accession>X0VPB5</accession>
<evidence type="ECO:0000313" key="1">
    <source>
        <dbReference type="EMBL" id="GAG02416.1"/>
    </source>
</evidence>
<gene>
    <name evidence="1" type="ORF">S01H1_45747</name>
</gene>
<name>X0VPB5_9ZZZZ</name>
<feature type="non-terminal residue" evidence="1">
    <location>
        <position position="1"/>
    </location>
</feature>
<comment type="caution">
    <text evidence="1">The sequence shown here is derived from an EMBL/GenBank/DDBJ whole genome shotgun (WGS) entry which is preliminary data.</text>
</comment>
<organism evidence="1">
    <name type="scientific">marine sediment metagenome</name>
    <dbReference type="NCBI Taxonomy" id="412755"/>
    <lineage>
        <taxon>unclassified sequences</taxon>
        <taxon>metagenomes</taxon>
        <taxon>ecological metagenomes</taxon>
    </lineage>
</organism>
<sequence length="29" mass="3333">LDQLNEEEVLDLLAYTLSRGKGRGPNFKR</sequence>
<protein>
    <submittedName>
        <fullName evidence="1">Uncharacterized protein</fullName>
    </submittedName>
</protein>
<proteinExistence type="predicted"/>
<dbReference type="AlphaFoldDB" id="X0VPB5"/>
<reference evidence="1" key="1">
    <citation type="journal article" date="2014" name="Front. Microbiol.">
        <title>High frequency of phylogenetically diverse reductive dehalogenase-homologous genes in deep subseafloor sedimentary metagenomes.</title>
        <authorList>
            <person name="Kawai M."/>
            <person name="Futagami T."/>
            <person name="Toyoda A."/>
            <person name="Takaki Y."/>
            <person name="Nishi S."/>
            <person name="Hori S."/>
            <person name="Arai W."/>
            <person name="Tsubouchi T."/>
            <person name="Morono Y."/>
            <person name="Uchiyama I."/>
            <person name="Ito T."/>
            <person name="Fujiyama A."/>
            <person name="Inagaki F."/>
            <person name="Takami H."/>
        </authorList>
    </citation>
    <scope>NUCLEOTIDE SEQUENCE</scope>
    <source>
        <strain evidence="1">Expedition CK06-06</strain>
    </source>
</reference>
<dbReference type="EMBL" id="BARS01029254">
    <property type="protein sequence ID" value="GAG02416.1"/>
    <property type="molecule type" value="Genomic_DNA"/>
</dbReference>